<evidence type="ECO:0000256" key="1">
    <source>
        <dbReference type="SAM" id="MobiDB-lite"/>
    </source>
</evidence>
<sequence>MLLRYFLANSTGTFGPYNITSGVQIIRNIVGQGNAFHVVLNETVDIWSATPKATLATSVGGDNQLYWNLNNFTGDPMYNSAGVFDKGYQKRSSKFGKMYLSTFVPMSRQHWKLPTMCCHRLFIYGTCGHSTFSPEPLILCRHASIPPDGSHSTRCELIAHPYQSWRIEQLCPPCQKRRDSMLSRIERTTKVEFDEWKWKVSYALPLHGKDYWTTKMEKLAEEEQKKSQEHLGRRKSLKRFSWKRKSTKSKRVPAAPAGGAAGVDG</sequence>
<feature type="region of interest" description="Disordered" evidence="1">
    <location>
        <begin position="223"/>
        <end position="265"/>
    </location>
</feature>
<comment type="caution">
    <text evidence="2">The sequence shown here is derived from an EMBL/GenBank/DDBJ whole genome shotgun (WGS) entry which is preliminary data.</text>
</comment>
<gene>
    <name evidence="2" type="ORF">D0863_00218</name>
</gene>
<accession>A0A3M7ESI7</accession>
<proteinExistence type="predicted"/>
<organism evidence="2 3">
    <name type="scientific">Hortaea werneckii</name>
    <name type="common">Black yeast</name>
    <name type="synonym">Cladosporium werneckii</name>
    <dbReference type="NCBI Taxonomy" id="91943"/>
    <lineage>
        <taxon>Eukaryota</taxon>
        <taxon>Fungi</taxon>
        <taxon>Dikarya</taxon>
        <taxon>Ascomycota</taxon>
        <taxon>Pezizomycotina</taxon>
        <taxon>Dothideomycetes</taxon>
        <taxon>Dothideomycetidae</taxon>
        <taxon>Mycosphaerellales</taxon>
        <taxon>Teratosphaeriaceae</taxon>
        <taxon>Hortaea</taxon>
    </lineage>
</organism>
<dbReference type="Proteomes" id="UP000269276">
    <property type="component" value="Unassembled WGS sequence"/>
</dbReference>
<dbReference type="VEuPathDB" id="FungiDB:BTJ68_05446"/>
<dbReference type="OrthoDB" id="3927958at2759"/>
<evidence type="ECO:0000313" key="2">
    <source>
        <dbReference type="EMBL" id="RMY79226.1"/>
    </source>
</evidence>
<feature type="compositionally biased region" description="Basic residues" evidence="1">
    <location>
        <begin position="232"/>
        <end position="251"/>
    </location>
</feature>
<dbReference type="EMBL" id="QWIP01000003">
    <property type="protein sequence ID" value="RMY79226.1"/>
    <property type="molecule type" value="Genomic_DNA"/>
</dbReference>
<dbReference type="AlphaFoldDB" id="A0A3M7ESI7"/>
<evidence type="ECO:0000313" key="3">
    <source>
        <dbReference type="Proteomes" id="UP000269276"/>
    </source>
</evidence>
<name>A0A3M7ESI7_HORWE</name>
<protein>
    <submittedName>
        <fullName evidence="2">Uncharacterized protein</fullName>
    </submittedName>
</protein>
<reference evidence="2 3" key="1">
    <citation type="journal article" date="2018" name="BMC Genomics">
        <title>Genomic evidence for intraspecific hybridization in a clonal and extremely halotolerant yeast.</title>
        <authorList>
            <person name="Gostincar C."/>
            <person name="Stajich J.E."/>
            <person name="Zupancic J."/>
            <person name="Zalar P."/>
            <person name="Gunde-Cimerman N."/>
        </authorList>
    </citation>
    <scope>NUCLEOTIDE SEQUENCE [LARGE SCALE GENOMIC DNA]</scope>
    <source>
        <strain evidence="2 3">EXF-2682</strain>
    </source>
</reference>